<dbReference type="EMBL" id="WUEK01000005">
    <property type="protein sequence ID" value="MXG89882.1"/>
    <property type="molecule type" value="Genomic_DNA"/>
</dbReference>
<dbReference type="AlphaFoldDB" id="A0A6L7F0Y9"/>
<dbReference type="InterPro" id="IPR013094">
    <property type="entry name" value="AB_hydrolase_3"/>
</dbReference>
<reference evidence="4 5" key="1">
    <citation type="submission" date="2019-12" db="EMBL/GenBank/DDBJ databases">
        <authorList>
            <person name="Kun Z."/>
        </authorList>
    </citation>
    <scope>NUCLEOTIDE SEQUENCE [LARGE SCALE GENOMIC DNA]</scope>
    <source>
        <strain evidence="4 5">YIM 123512</strain>
    </source>
</reference>
<dbReference type="GO" id="GO:0016787">
    <property type="term" value="F:hydrolase activity"/>
    <property type="evidence" value="ECO:0007669"/>
    <property type="project" value="UniProtKB-KW"/>
</dbReference>
<name>A0A6L7F0Y9_9ACTN</name>
<evidence type="ECO:0000313" key="5">
    <source>
        <dbReference type="Proteomes" id="UP000473325"/>
    </source>
</evidence>
<dbReference type="PANTHER" id="PTHR48081">
    <property type="entry name" value="AB HYDROLASE SUPERFAMILY PROTEIN C4A8.06C"/>
    <property type="match status" value="1"/>
</dbReference>
<comment type="caution">
    <text evidence="4">The sequence shown here is derived from an EMBL/GenBank/DDBJ whole genome shotgun (WGS) entry which is preliminary data.</text>
</comment>
<dbReference type="Gene3D" id="3.40.50.1820">
    <property type="entry name" value="alpha/beta hydrolase"/>
    <property type="match status" value="1"/>
</dbReference>
<feature type="domain" description="Alpha/beta hydrolase fold-3" evidence="3">
    <location>
        <begin position="115"/>
        <end position="316"/>
    </location>
</feature>
<gene>
    <name evidence="4" type="ORF">GRQ65_09995</name>
</gene>
<evidence type="ECO:0000256" key="1">
    <source>
        <dbReference type="ARBA" id="ARBA00010515"/>
    </source>
</evidence>
<dbReference type="InterPro" id="IPR029058">
    <property type="entry name" value="AB_hydrolase_fold"/>
</dbReference>
<sequence length="353" mass="37522">MRSLLGHAWARTERLTVTRLLDLPPAVQRRLAGPPVVRDGQRLALDVQLALRLQRLARMPGPHQGTPERGRAALRRIVGATTGEHPIGSVRDLDAGGVPARLYVPRSAGAPGPLLVWIHGGGFFCGDLESHDGFCRLVAERAGVRVLAVDYRLAPEHPFPVAHDDALAAYRWAVEHRDDLGAADIGVGGDSAGGNLAAYVAHEAARAQWPCAVQLLVYPMTDPEHPTRSAELFGEGFFLTTEFIDVATERYGPGHHSDPRLALVAAELPDGLAPAMVVTAGYDPLRDEGETYAAQLREAGVPVRLTRFEGLIHGFLNMDGVGVSAPAAIARIGDDLASAFAGAVADPRATVSA</sequence>
<protein>
    <submittedName>
        <fullName evidence="4">Alpha/beta hydrolase fold domain-containing protein</fullName>
    </submittedName>
</protein>
<dbReference type="PANTHER" id="PTHR48081:SF8">
    <property type="entry name" value="ALPHA_BETA HYDROLASE FOLD-3 DOMAIN-CONTAINING PROTEIN-RELATED"/>
    <property type="match status" value="1"/>
</dbReference>
<accession>A0A6L7F0Y9</accession>
<keyword evidence="5" id="KW-1185">Reference proteome</keyword>
<dbReference type="Proteomes" id="UP000473325">
    <property type="component" value="Unassembled WGS sequence"/>
</dbReference>
<dbReference type="Pfam" id="PF07859">
    <property type="entry name" value="Abhydrolase_3"/>
    <property type="match status" value="1"/>
</dbReference>
<proteinExistence type="inferred from homology"/>
<comment type="similarity">
    <text evidence="1">Belongs to the 'GDXG' lipolytic enzyme family.</text>
</comment>
<evidence type="ECO:0000256" key="2">
    <source>
        <dbReference type="ARBA" id="ARBA00022801"/>
    </source>
</evidence>
<evidence type="ECO:0000259" key="3">
    <source>
        <dbReference type="Pfam" id="PF07859"/>
    </source>
</evidence>
<evidence type="ECO:0000313" key="4">
    <source>
        <dbReference type="EMBL" id="MXG89882.1"/>
    </source>
</evidence>
<dbReference type="SUPFAM" id="SSF53474">
    <property type="entry name" value="alpha/beta-Hydrolases"/>
    <property type="match status" value="1"/>
</dbReference>
<keyword evidence="2 4" id="KW-0378">Hydrolase</keyword>
<dbReference type="InterPro" id="IPR050300">
    <property type="entry name" value="GDXG_lipolytic_enzyme"/>
</dbReference>
<dbReference type="PROSITE" id="PS01173">
    <property type="entry name" value="LIPASE_GDXG_HIS"/>
    <property type="match status" value="1"/>
</dbReference>
<dbReference type="InterPro" id="IPR002168">
    <property type="entry name" value="Lipase_GDXG_HIS_AS"/>
</dbReference>
<organism evidence="4 5">
    <name type="scientific">Nocardioides flavescens</name>
    <dbReference type="NCBI Taxonomy" id="2691959"/>
    <lineage>
        <taxon>Bacteria</taxon>
        <taxon>Bacillati</taxon>
        <taxon>Actinomycetota</taxon>
        <taxon>Actinomycetes</taxon>
        <taxon>Propionibacteriales</taxon>
        <taxon>Nocardioidaceae</taxon>
        <taxon>Nocardioides</taxon>
    </lineage>
</organism>